<evidence type="ECO:0000313" key="1">
    <source>
        <dbReference type="EMBL" id="MFD1694599.1"/>
    </source>
</evidence>
<dbReference type="CDD" id="cd16441">
    <property type="entry name" value="beta_Kdo_transferase_KpsS"/>
    <property type="match status" value="1"/>
</dbReference>
<name>A0ABW4JRB5_9HYPH</name>
<organism evidence="1 2">
    <name type="scientific">Roseibium aestuarii</name>
    <dbReference type="NCBI Taxonomy" id="2600299"/>
    <lineage>
        <taxon>Bacteria</taxon>
        <taxon>Pseudomonadati</taxon>
        <taxon>Pseudomonadota</taxon>
        <taxon>Alphaproteobacteria</taxon>
        <taxon>Hyphomicrobiales</taxon>
        <taxon>Stappiaceae</taxon>
        <taxon>Roseibium</taxon>
    </lineage>
</organism>
<dbReference type="RefSeq" id="WP_149891567.1">
    <property type="nucleotide sequence ID" value="NZ_JBHUFA010000001.1"/>
</dbReference>
<sequence length="448" mass="51433">MTAASRTFLFLQGPPGRFARVLADELELLGARTLRANLCTGDWLAWRDARVTNYRGTLDAWQDWLRDYLVENRVTDLIYYADRLPYHVAASEVARDLGIPCYTYEFGYLRPDWLTLERNGMSTHSLFPQDPAVIRKAARGLPPIDRRASYGHSFFQESLFEVIHNMANVWLRWLFPAYDRDRCYHPLADYLSHLVRLPGTGLRDRKAHRVIDDLIASKRPYYVFPLQLQSDYQLRFHSPFQHIATAAEEVVRSFAKAAPVDADLVFKVHPLDNGIEPWRRILGQIARRYGVRKRVRIIDGGNLDQLLRHAKGALTINSTTGLHSLRVGCPTKVLGIALYDIAGLTCQAPIDEFWTRGSTPDLTLLDALERLLAATIQVKGDFYQPAGQRAAAYHMARRLMEGRVNLPGALCETPPRLEKARALDIPLTFREQMSRRGKTERWFYVWRK</sequence>
<gene>
    <name evidence="1" type="ORF">ACFSC7_03665</name>
</gene>
<evidence type="ECO:0000313" key="2">
    <source>
        <dbReference type="Proteomes" id="UP001597327"/>
    </source>
</evidence>
<dbReference type="Pfam" id="PF05159">
    <property type="entry name" value="Capsule_synth"/>
    <property type="match status" value="1"/>
</dbReference>
<proteinExistence type="predicted"/>
<accession>A0ABW4JRB5</accession>
<protein>
    <submittedName>
        <fullName evidence="1">Capsule biosynthesis protein</fullName>
    </submittedName>
</protein>
<dbReference type="EMBL" id="JBHUFA010000001">
    <property type="protein sequence ID" value="MFD1694599.1"/>
    <property type="molecule type" value="Genomic_DNA"/>
</dbReference>
<reference evidence="2" key="1">
    <citation type="journal article" date="2019" name="Int. J. Syst. Evol. Microbiol.">
        <title>The Global Catalogue of Microorganisms (GCM) 10K type strain sequencing project: providing services to taxonomists for standard genome sequencing and annotation.</title>
        <authorList>
            <consortium name="The Broad Institute Genomics Platform"/>
            <consortium name="The Broad Institute Genome Sequencing Center for Infectious Disease"/>
            <person name="Wu L."/>
            <person name="Ma J."/>
        </authorList>
    </citation>
    <scope>NUCLEOTIDE SEQUENCE [LARGE SCALE GENOMIC DNA]</scope>
    <source>
        <strain evidence="2">JCM 3369</strain>
    </source>
</reference>
<comment type="caution">
    <text evidence="1">The sequence shown here is derived from an EMBL/GenBank/DDBJ whole genome shotgun (WGS) entry which is preliminary data.</text>
</comment>
<dbReference type="Proteomes" id="UP001597327">
    <property type="component" value="Unassembled WGS sequence"/>
</dbReference>
<dbReference type="InterPro" id="IPR007833">
    <property type="entry name" value="Capsule_polysaccharide_synth"/>
</dbReference>
<keyword evidence="2" id="KW-1185">Reference proteome</keyword>